<evidence type="ECO:0000313" key="2">
    <source>
        <dbReference type="EMBL" id="KRM41008.1"/>
    </source>
</evidence>
<dbReference type="AlphaFoldDB" id="A0A0R1YEU5"/>
<evidence type="ECO:0000313" key="3">
    <source>
        <dbReference type="Proteomes" id="UP000051223"/>
    </source>
</evidence>
<comment type="caution">
    <text evidence="2">The sequence shown here is derived from an EMBL/GenBank/DDBJ whole genome shotgun (WGS) entry which is preliminary data.</text>
</comment>
<reference evidence="2 3" key="1">
    <citation type="journal article" date="2015" name="Genome Announc.">
        <title>Expanding the biotechnology potential of lactobacilli through comparative genomics of 213 strains and associated genera.</title>
        <authorList>
            <person name="Sun Z."/>
            <person name="Harris H.M."/>
            <person name="McCann A."/>
            <person name="Guo C."/>
            <person name="Argimon S."/>
            <person name="Zhang W."/>
            <person name="Yang X."/>
            <person name="Jeffery I.B."/>
            <person name="Cooney J.C."/>
            <person name="Kagawa T.F."/>
            <person name="Liu W."/>
            <person name="Song Y."/>
            <person name="Salvetti E."/>
            <person name="Wrobel A."/>
            <person name="Rasinkangas P."/>
            <person name="Parkhill J."/>
            <person name="Rea M.C."/>
            <person name="O'Sullivan O."/>
            <person name="Ritari J."/>
            <person name="Douillard F.P."/>
            <person name="Paul Ross R."/>
            <person name="Yang R."/>
            <person name="Briner A.E."/>
            <person name="Felis G.E."/>
            <person name="de Vos W.M."/>
            <person name="Barrangou R."/>
            <person name="Klaenhammer T.R."/>
            <person name="Caufield P.W."/>
            <person name="Cui Y."/>
            <person name="Zhang H."/>
            <person name="O'Toole P.W."/>
        </authorList>
    </citation>
    <scope>NUCLEOTIDE SEQUENCE [LARGE SCALE GENOMIC DNA]</scope>
    <source>
        <strain evidence="2 3">DSM 5661</strain>
    </source>
</reference>
<dbReference type="RefSeq" id="WP_025080324.1">
    <property type="nucleotide sequence ID" value="NZ_AZGI01000005.1"/>
</dbReference>
<dbReference type="PATRIC" id="fig|1423754.3.peg.1698"/>
<gene>
    <name evidence="2" type="ORF">FC39_GL001652</name>
</gene>
<name>A0A0R1YEU5_9LACO</name>
<feature type="signal peptide" evidence="1">
    <location>
        <begin position="1"/>
        <end position="21"/>
    </location>
</feature>
<feature type="chain" id="PRO_5038981493" evidence="1">
    <location>
        <begin position="22"/>
        <end position="308"/>
    </location>
</feature>
<organism evidence="2 3">
    <name type="scientific">Lactobacillus hamsteri DSM 5661 = JCM 6256</name>
    <dbReference type="NCBI Taxonomy" id="1423754"/>
    <lineage>
        <taxon>Bacteria</taxon>
        <taxon>Bacillati</taxon>
        <taxon>Bacillota</taxon>
        <taxon>Bacilli</taxon>
        <taxon>Lactobacillales</taxon>
        <taxon>Lactobacillaceae</taxon>
        <taxon>Lactobacillus</taxon>
    </lineage>
</organism>
<dbReference type="Proteomes" id="UP000051223">
    <property type="component" value="Unassembled WGS sequence"/>
</dbReference>
<dbReference type="EMBL" id="AZGI01000005">
    <property type="protein sequence ID" value="KRM41008.1"/>
    <property type="molecule type" value="Genomic_DNA"/>
</dbReference>
<dbReference type="STRING" id="1423754.FC39_GL001652"/>
<keyword evidence="1" id="KW-0732">Signal</keyword>
<accession>A0A0R1YEU5</accession>
<keyword evidence="3" id="KW-1185">Reference proteome</keyword>
<sequence length="308" mass="35152">MKFKKIAFLASVFFFSLIAVGVITNQNIKADGEEEDYHESSSKLINDMFNQRGLLKNDAPADILKESEVADWYESTFVIYNRHYHDFNHMPYGTYTIGNEMYTCNWKKPNNQNLKLTFYTTVNNPKTNAEINAATTGTVNIPAGKNSGYGFGVIKVKCDENGIKILSHKDYDHDPASPYSVKQVKNIFLKNLTLKTKGKNVAKSSFIGRKPRFISSRISLTKSDVKQKNKIRSWLSHKGKLPVNEYDFKAHMKVNNFKPSKRNRNYQLVDKDGDTVGEIKVPKNSRNGNGNIKVDLSLTFDNYFFDVK</sequence>
<protein>
    <submittedName>
        <fullName evidence="2">Uncharacterized protein</fullName>
    </submittedName>
</protein>
<proteinExistence type="predicted"/>
<evidence type="ECO:0000256" key="1">
    <source>
        <dbReference type="SAM" id="SignalP"/>
    </source>
</evidence>